<evidence type="ECO:0000313" key="2">
    <source>
        <dbReference type="Proteomes" id="UP000075683"/>
    </source>
</evidence>
<dbReference type="EMBL" id="LQYT01000002">
    <property type="protein sequence ID" value="KYD23111.1"/>
    <property type="molecule type" value="Genomic_DNA"/>
</dbReference>
<proteinExistence type="predicted"/>
<organism evidence="1 2">
    <name type="scientific">Caldibacillus debilis</name>
    <dbReference type="NCBI Taxonomy" id="301148"/>
    <lineage>
        <taxon>Bacteria</taxon>
        <taxon>Bacillati</taxon>
        <taxon>Bacillota</taxon>
        <taxon>Bacilli</taxon>
        <taxon>Bacillales</taxon>
        <taxon>Bacillaceae</taxon>
        <taxon>Caldibacillus</taxon>
    </lineage>
</organism>
<comment type="caution">
    <text evidence="1">The sequence shown here is derived from an EMBL/GenBank/DDBJ whole genome shotgun (WGS) entry which is preliminary data.</text>
</comment>
<accession>A0A150MF50</accession>
<name>A0A150MF50_9BACI</name>
<reference evidence="1 2" key="1">
    <citation type="submission" date="2016-01" db="EMBL/GenBank/DDBJ databases">
        <title>Draft Genome Sequences of Seven Thermophilic Sporeformers Isolated from Foods.</title>
        <authorList>
            <person name="Berendsen E.M."/>
            <person name="Wells-Bennik M.H."/>
            <person name="Krawcyk A.O."/>
            <person name="De Jong A."/>
            <person name="Holsappel S."/>
            <person name="Eijlander R.T."/>
            <person name="Kuipers O.P."/>
        </authorList>
    </citation>
    <scope>NUCLEOTIDE SEQUENCE [LARGE SCALE GENOMIC DNA]</scope>
    <source>
        <strain evidence="1 2">B4135</strain>
    </source>
</reference>
<gene>
    <name evidence="1" type="ORF">B4135_0640</name>
</gene>
<dbReference type="STRING" id="301148.B4135_0640"/>
<dbReference type="AlphaFoldDB" id="A0A150MF50"/>
<protein>
    <submittedName>
        <fullName evidence="1">Uncharacterized protein</fullName>
    </submittedName>
</protein>
<evidence type="ECO:0000313" key="1">
    <source>
        <dbReference type="EMBL" id="KYD23111.1"/>
    </source>
</evidence>
<sequence length="52" mass="5867">MIAKKAAHRFGWRGMPLETEPVSFLGLAGRIPPVGNMAMKEAAGRNRRWVFR</sequence>
<dbReference type="Proteomes" id="UP000075683">
    <property type="component" value="Unassembled WGS sequence"/>
</dbReference>